<dbReference type="Proteomes" id="UP000619976">
    <property type="component" value="Unassembled WGS sequence"/>
</dbReference>
<evidence type="ECO:0000313" key="1">
    <source>
        <dbReference type="EMBL" id="MBJ2116165.1"/>
    </source>
</evidence>
<dbReference type="EMBL" id="JAEKCB010000001">
    <property type="protein sequence ID" value="MBJ2116165.1"/>
    <property type="molecule type" value="Genomic_DNA"/>
</dbReference>
<gene>
    <name evidence="1" type="ORF">JFQ69_00560</name>
</gene>
<organism evidence="1 2">
    <name type="scientific">Proteus penneri</name>
    <dbReference type="NCBI Taxonomy" id="102862"/>
    <lineage>
        <taxon>Bacteria</taxon>
        <taxon>Pseudomonadati</taxon>
        <taxon>Pseudomonadota</taxon>
        <taxon>Gammaproteobacteria</taxon>
        <taxon>Enterobacterales</taxon>
        <taxon>Morganellaceae</taxon>
        <taxon>Proteus</taxon>
    </lineage>
</organism>
<reference evidence="1 2" key="1">
    <citation type="submission" date="2020-12" db="EMBL/GenBank/DDBJ databases">
        <title>Enhanced detection system for hospital associated transmission using whole genome sequencing surveillance.</title>
        <authorList>
            <person name="Harrison L.H."/>
            <person name="Van Tyne D."/>
            <person name="Marsh J.W."/>
            <person name="Griffith M.P."/>
            <person name="Snyder D.J."/>
            <person name="Cooper V.S."/>
            <person name="Mustapha M."/>
        </authorList>
    </citation>
    <scope>NUCLEOTIDE SEQUENCE [LARGE SCALE GENOMIC DNA]</scope>
    <source>
        <strain evidence="1 2">PR00195</strain>
    </source>
</reference>
<evidence type="ECO:0000313" key="2">
    <source>
        <dbReference type="Proteomes" id="UP000619976"/>
    </source>
</evidence>
<protein>
    <submittedName>
        <fullName evidence="1">Uncharacterized protein</fullName>
    </submittedName>
</protein>
<accession>A0ABS0VZV5</accession>
<name>A0ABS0VZV5_9GAMM</name>
<sequence length="46" mass="5216">MTTTSVSSANDEYETILRASITLKNGKKLYAWQKGLKAFPIRVKKK</sequence>
<dbReference type="RefSeq" id="WP_167426076.1">
    <property type="nucleotide sequence ID" value="NZ_CAXOSF010000019.1"/>
</dbReference>
<keyword evidence="2" id="KW-1185">Reference proteome</keyword>
<comment type="caution">
    <text evidence="1">The sequence shown here is derived from an EMBL/GenBank/DDBJ whole genome shotgun (WGS) entry which is preliminary data.</text>
</comment>
<proteinExistence type="predicted"/>